<dbReference type="Proteomes" id="UP000489961">
    <property type="component" value="Unassembled WGS sequence"/>
</dbReference>
<evidence type="ECO:0000313" key="1">
    <source>
        <dbReference type="EMBL" id="CAB1222464.1"/>
    </source>
</evidence>
<sequence length="115" mass="13109">MGDLIIDVTRLTQKQLEDKIVAVRWVFGSELTPDRFAEGHENDKSTDCLTLCIITLQNGYTVTGQSACISREVYDVEVGKELAYKNAFRQIWALEGYLLKERLFRASHLLNAINE</sequence>
<gene>
    <name evidence="1" type="ORF">SFB21_3125</name>
</gene>
<comment type="caution">
    <text evidence="1">The sequence shown here is derived from an EMBL/GenBank/DDBJ whole genome shotgun (WGS) entry which is preliminary data.</text>
</comment>
<proteinExistence type="predicted"/>
<dbReference type="EMBL" id="CADDTS010000049">
    <property type="protein sequence ID" value="CAB1222464.1"/>
    <property type="molecule type" value="Genomic_DNA"/>
</dbReference>
<protein>
    <submittedName>
        <fullName evidence="1">Uncharacterized protein</fullName>
    </submittedName>
</protein>
<organism evidence="1 2">
    <name type="scientific">Acinetobacter bouvetii</name>
    <dbReference type="NCBI Taxonomy" id="202951"/>
    <lineage>
        <taxon>Bacteria</taxon>
        <taxon>Pseudomonadati</taxon>
        <taxon>Pseudomonadota</taxon>
        <taxon>Gammaproteobacteria</taxon>
        <taxon>Moraxellales</taxon>
        <taxon>Moraxellaceae</taxon>
        <taxon>Acinetobacter</taxon>
    </lineage>
</organism>
<dbReference type="Pfam" id="PF13876">
    <property type="entry name" value="Phage_gp49_66"/>
    <property type="match status" value="1"/>
</dbReference>
<dbReference type="InterPro" id="IPR025915">
    <property type="entry name" value="Phage_gp49_66"/>
</dbReference>
<name>A0A811GE07_9GAMM</name>
<reference evidence="1 2" key="1">
    <citation type="submission" date="2020-02" db="EMBL/GenBank/DDBJ databases">
        <authorList>
            <person name="Chaudhuri R."/>
        </authorList>
    </citation>
    <scope>NUCLEOTIDE SEQUENCE [LARGE SCALE GENOMIC DNA]</scope>
    <source>
        <strain evidence="1">SFB21</strain>
    </source>
</reference>
<dbReference type="AlphaFoldDB" id="A0A811GE07"/>
<accession>A0A811GE07</accession>
<dbReference type="RefSeq" id="WP_174560816.1">
    <property type="nucleotide sequence ID" value="NZ_CADDTS010000049.1"/>
</dbReference>
<evidence type="ECO:0000313" key="2">
    <source>
        <dbReference type="Proteomes" id="UP000489961"/>
    </source>
</evidence>